<organism evidence="2 3">
    <name type="scientific">Novymonas esmeraldas</name>
    <dbReference type="NCBI Taxonomy" id="1808958"/>
    <lineage>
        <taxon>Eukaryota</taxon>
        <taxon>Discoba</taxon>
        <taxon>Euglenozoa</taxon>
        <taxon>Kinetoplastea</taxon>
        <taxon>Metakinetoplastina</taxon>
        <taxon>Trypanosomatida</taxon>
        <taxon>Trypanosomatidae</taxon>
        <taxon>Novymonas</taxon>
    </lineage>
</organism>
<dbReference type="AlphaFoldDB" id="A0AAW0EZL6"/>
<name>A0AAW0EZL6_9TRYP</name>
<evidence type="ECO:0000256" key="1">
    <source>
        <dbReference type="SAM" id="MobiDB-lite"/>
    </source>
</evidence>
<feature type="compositionally biased region" description="Low complexity" evidence="1">
    <location>
        <begin position="74"/>
        <end position="85"/>
    </location>
</feature>
<evidence type="ECO:0000313" key="2">
    <source>
        <dbReference type="EMBL" id="KAK7198921.1"/>
    </source>
</evidence>
<dbReference type="Proteomes" id="UP001430356">
    <property type="component" value="Unassembled WGS sequence"/>
</dbReference>
<reference evidence="2 3" key="1">
    <citation type="journal article" date="2021" name="MBio">
        <title>A New Model Trypanosomatid, Novymonas esmeraldas: Genomic Perception of Its 'Candidatus Pandoraea novymonadis' Endosymbiont.</title>
        <authorList>
            <person name="Zakharova A."/>
            <person name="Saura A."/>
            <person name="Butenko A."/>
            <person name="Podesvova L."/>
            <person name="Warmusova S."/>
            <person name="Kostygov A.Y."/>
            <person name="Nenarokova A."/>
            <person name="Lukes J."/>
            <person name="Opperdoes F.R."/>
            <person name="Yurchenko V."/>
        </authorList>
    </citation>
    <scope>NUCLEOTIDE SEQUENCE [LARGE SCALE GENOMIC DNA]</scope>
    <source>
        <strain evidence="2 3">E262AT.01</strain>
    </source>
</reference>
<dbReference type="PANTHER" id="PTHR39665">
    <property type="entry name" value="PARAFLAGELLAR ROD COMPONENT-RELATED"/>
    <property type="match status" value="1"/>
</dbReference>
<dbReference type="PANTHER" id="PTHR39665:SF1">
    <property type="entry name" value="PARAFLAGELLAR ROD COMPONENT"/>
    <property type="match status" value="1"/>
</dbReference>
<evidence type="ECO:0000313" key="3">
    <source>
        <dbReference type="Proteomes" id="UP001430356"/>
    </source>
</evidence>
<keyword evidence="3" id="KW-1185">Reference proteome</keyword>
<feature type="region of interest" description="Disordered" evidence="1">
    <location>
        <begin position="74"/>
        <end position="101"/>
    </location>
</feature>
<dbReference type="EMBL" id="JAECZO010000189">
    <property type="protein sequence ID" value="KAK7198921.1"/>
    <property type="molecule type" value="Genomic_DNA"/>
</dbReference>
<comment type="caution">
    <text evidence="2">The sequence shown here is derived from an EMBL/GenBank/DDBJ whole genome shotgun (WGS) entry which is preliminary data.</text>
</comment>
<sequence>MPNVIVTCTFNPPTISIQGASIRQDTIDALQRALPKQTTTSLPTQRPGESAKFLLTNGNGQAAEQPGAVNRIEGAAAAEGGAAEGSQRNGSPDRNSAGVDGAAEEFKSWRIDLGQHYCDQKGRAMIFLVIIEALEEEGFAVRGTHTVVTEKEKDVTRLIFARA</sequence>
<gene>
    <name evidence="2" type="ORF">NESM_000858900</name>
</gene>
<proteinExistence type="predicted"/>
<protein>
    <submittedName>
        <fullName evidence="2">Uncharacterized protein</fullName>
    </submittedName>
</protein>
<accession>A0AAW0EZL6</accession>